<dbReference type="CDD" id="cd17536">
    <property type="entry name" value="REC_YesN-like"/>
    <property type="match status" value="1"/>
</dbReference>
<dbReference type="Gene3D" id="3.40.50.2300">
    <property type="match status" value="1"/>
</dbReference>
<dbReference type="InterPro" id="IPR009057">
    <property type="entry name" value="Homeodomain-like_sf"/>
</dbReference>
<evidence type="ECO:0000256" key="3">
    <source>
        <dbReference type="ARBA" id="ARBA00023163"/>
    </source>
</evidence>
<keyword evidence="4" id="KW-0597">Phosphoprotein</keyword>
<dbReference type="InterPro" id="IPR001789">
    <property type="entry name" value="Sig_transdc_resp-reg_receiver"/>
</dbReference>
<dbReference type="PANTHER" id="PTHR43280">
    <property type="entry name" value="ARAC-FAMILY TRANSCRIPTIONAL REGULATOR"/>
    <property type="match status" value="1"/>
</dbReference>
<protein>
    <submittedName>
        <fullName evidence="7">Response regulator</fullName>
    </submittedName>
</protein>
<dbReference type="SMART" id="SM00342">
    <property type="entry name" value="HTH_ARAC"/>
    <property type="match status" value="1"/>
</dbReference>
<sequence>MKIKAMLVDDEINIVRNLEKIIPWEQLEVDVIGTASNGAKALELAAEKHPDLILSDIRMPVMDGIELLRQLRDRGYEGQFIMLTGFQEFDYARSAIKYGACDYLLKPIDYEELELVIGRLAGEIREYKQHQLRESTKWREISELVYEKVLLDLLMDYTSFPLHRLLDEEDRSWLDPYYAILLIDLDDYSQIAKQDERERKLVHFAVRNVLQEALRSEVAEYAVLLTREGEWCILIPLPSSYKDDASGIPQEMLGHWSEQIQTAVQQYVKLSVSVGVYPSVVPVELLAEAYRRTQRGLQLALENKQIVWIESASAPDGSGNTYWDVADGLVGGLTQGDLARIEQSLEELNRSLKELAGQGSMRIEQMLHFLNLHLLREMRSIGLLDGAQEKKIWTKLEESTGVKCLVECIHMLVQECQQTSAGRRKTPELLMASARDYMQKHLSRDLGLDELAQHLGISCSYFSLLFKQHHQETFLEYLTRERMELAKHMLLTSEKSVTQIGKQVGYAERRYFTKVFHKYEGMTPSEFRERIKPGAAGEETEE</sequence>
<evidence type="ECO:0000256" key="2">
    <source>
        <dbReference type="ARBA" id="ARBA00023125"/>
    </source>
</evidence>
<dbReference type="Pfam" id="PF00072">
    <property type="entry name" value="Response_reg"/>
    <property type="match status" value="1"/>
</dbReference>
<reference evidence="7 8" key="1">
    <citation type="submission" date="2024-04" db="EMBL/GenBank/DDBJ databases">
        <title>draft genome sequnece of Paenibacillus filicis.</title>
        <authorList>
            <person name="Kim D.-U."/>
        </authorList>
    </citation>
    <scope>NUCLEOTIDE SEQUENCE [LARGE SCALE GENOMIC DNA]</scope>
    <source>
        <strain evidence="7 8">KACC14197</strain>
    </source>
</reference>
<dbReference type="PROSITE" id="PS50110">
    <property type="entry name" value="RESPONSE_REGULATORY"/>
    <property type="match status" value="1"/>
</dbReference>
<keyword evidence="1" id="KW-0805">Transcription regulation</keyword>
<dbReference type="Pfam" id="PF12833">
    <property type="entry name" value="HTH_18"/>
    <property type="match status" value="1"/>
</dbReference>
<dbReference type="SUPFAM" id="SSF52172">
    <property type="entry name" value="CheY-like"/>
    <property type="match status" value="1"/>
</dbReference>
<feature type="domain" description="HTH araC/xylS-type" evidence="5">
    <location>
        <begin position="432"/>
        <end position="530"/>
    </location>
</feature>
<evidence type="ECO:0000259" key="6">
    <source>
        <dbReference type="PROSITE" id="PS50110"/>
    </source>
</evidence>
<dbReference type="PANTHER" id="PTHR43280:SF28">
    <property type="entry name" value="HTH-TYPE TRANSCRIPTIONAL ACTIVATOR RHAS"/>
    <property type="match status" value="1"/>
</dbReference>
<dbReference type="InterPro" id="IPR011006">
    <property type="entry name" value="CheY-like_superfamily"/>
</dbReference>
<keyword evidence="8" id="KW-1185">Reference proteome</keyword>
<evidence type="ECO:0000313" key="7">
    <source>
        <dbReference type="EMBL" id="MEK8127789.1"/>
    </source>
</evidence>
<dbReference type="InterPro" id="IPR018060">
    <property type="entry name" value="HTH_AraC"/>
</dbReference>
<evidence type="ECO:0000256" key="4">
    <source>
        <dbReference type="PROSITE-ProRule" id="PRU00169"/>
    </source>
</evidence>
<keyword evidence="3" id="KW-0804">Transcription</keyword>
<organism evidence="7 8">
    <name type="scientific">Paenibacillus filicis</name>
    <dbReference type="NCBI Taxonomy" id="669464"/>
    <lineage>
        <taxon>Bacteria</taxon>
        <taxon>Bacillati</taxon>
        <taxon>Bacillota</taxon>
        <taxon>Bacilli</taxon>
        <taxon>Bacillales</taxon>
        <taxon>Paenibacillaceae</taxon>
        <taxon>Paenibacillus</taxon>
    </lineage>
</organism>
<dbReference type="RefSeq" id="WP_341414838.1">
    <property type="nucleotide sequence ID" value="NZ_JBBPCC010000003.1"/>
</dbReference>
<dbReference type="Proteomes" id="UP001469365">
    <property type="component" value="Unassembled WGS sequence"/>
</dbReference>
<name>A0ABU9DFY3_9BACL</name>
<dbReference type="SMART" id="SM00448">
    <property type="entry name" value="REC"/>
    <property type="match status" value="1"/>
</dbReference>
<dbReference type="SUPFAM" id="SSF46689">
    <property type="entry name" value="Homeodomain-like"/>
    <property type="match status" value="2"/>
</dbReference>
<evidence type="ECO:0000313" key="8">
    <source>
        <dbReference type="Proteomes" id="UP001469365"/>
    </source>
</evidence>
<evidence type="ECO:0000259" key="5">
    <source>
        <dbReference type="PROSITE" id="PS01124"/>
    </source>
</evidence>
<dbReference type="PROSITE" id="PS01124">
    <property type="entry name" value="HTH_ARAC_FAMILY_2"/>
    <property type="match status" value="1"/>
</dbReference>
<feature type="domain" description="Response regulatory" evidence="6">
    <location>
        <begin position="4"/>
        <end position="121"/>
    </location>
</feature>
<comment type="caution">
    <text evidence="7">The sequence shown here is derived from an EMBL/GenBank/DDBJ whole genome shotgun (WGS) entry which is preliminary data.</text>
</comment>
<dbReference type="PRINTS" id="PR00032">
    <property type="entry name" value="HTHARAC"/>
</dbReference>
<dbReference type="Gene3D" id="1.10.10.60">
    <property type="entry name" value="Homeodomain-like"/>
    <property type="match status" value="2"/>
</dbReference>
<feature type="modified residue" description="4-aspartylphosphate" evidence="4">
    <location>
        <position position="56"/>
    </location>
</feature>
<dbReference type="EMBL" id="JBBPCC010000003">
    <property type="protein sequence ID" value="MEK8127789.1"/>
    <property type="molecule type" value="Genomic_DNA"/>
</dbReference>
<keyword evidence="2" id="KW-0238">DNA-binding</keyword>
<proteinExistence type="predicted"/>
<evidence type="ECO:0000256" key="1">
    <source>
        <dbReference type="ARBA" id="ARBA00023015"/>
    </source>
</evidence>
<dbReference type="InterPro" id="IPR020449">
    <property type="entry name" value="Tscrpt_reg_AraC-type_HTH"/>
</dbReference>
<accession>A0ABU9DFY3</accession>
<gene>
    <name evidence="7" type="ORF">WMW72_07640</name>
</gene>